<keyword evidence="2" id="KW-1185">Reference proteome</keyword>
<proteinExistence type="predicted"/>
<reference evidence="2" key="1">
    <citation type="journal article" date="2024" name="Front. Bioeng. Biotechnol.">
        <title>Genome-scale model development and genomic sequencing of the oleaginous clade Lipomyces.</title>
        <authorList>
            <person name="Czajka J.J."/>
            <person name="Han Y."/>
            <person name="Kim J."/>
            <person name="Mondo S.J."/>
            <person name="Hofstad B.A."/>
            <person name="Robles A."/>
            <person name="Haridas S."/>
            <person name="Riley R."/>
            <person name="LaButti K."/>
            <person name="Pangilinan J."/>
            <person name="Andreopoulos W."/>
            <person name="Lipzen A."/>
            <person name="Yan J."/>
            <person name="Wang M."/>
            <person name="Ng V."/>
            <person name="Grigoriev I.V."/>
            <person name="Spatafora J.W."/>
            <person name="Magnuson J.K."/>
            <person name="Baker S.E."/>
            <person name="Pomraning K.R."/>
        </authorList>
    </citation>
    <scope>NUCLEOTIDE SEQUENCE [LARGE SCALE GENOMIC DNA]</scope>
    <source>
        <strain evidence="2">CBS 10300</strain>
    </source>
</reference>
<dbReference type="Proteomes" id="UP001489719">
    <property type="component" value="Unassembled WGS sequence"/>
</dbReference>
<comment type="caution">
    <text evidence="1">The sequence shown here is derived from an EMBL/GenBank/DDBJ whole genome shotgun (WGS) entry which is preliminary data.</text>
</comment>
<name>A0ACC3TSI9_9ASCO</name>
<dbReference type="EMBL" id="MU970054">
    <property type="protein sequence ID" value="KAK9324104.1"/>
    <property type="molecule type" value="Genomic_DNA"/>
</dbReference>
<accession>A0ACC3TSI9</accession>
<organism evidence="1 2">
    <name type="scientific">Lipomyces orientalis</name>
    <dbReference type="NCBI Taxonomy" id="1233043"/>
    <lineage>
        <taxon>Eukaryota</taxon>
        <taxon>Fungi</taxon>
        <taxon>Dikarya</taxon>
        <taxon>Ascomycota</taxon>
        <taxon>Saccharomycotina</taxon>
        <taxon>Lipomycetes</taxon>
        <taxon>Lipomycetales</taxon>
        <taxon>Lipomycetaceae</taxon>
        <taxon>Lipomyces</taxon>
    </lineage>
</organism>
<evidence type="ECO:0000313" key="1">
    <source>
        <dbReference type="EMBL" id="KAK9324104.1"/>
    </source>
</evidence>
<gene>
    <name evidence="1" type="ORF">V1517DRAFT_318769</name>
</gene>
<sequence length="684" mass="76424">MSWSREVVHSVLQYLQLAEFPDEVDANLSVTEPETISSVASALGDAIAQIESQIENICSENSRELDNYLNQSKTLFDGIEVSEKQAEELKRLSKENDNADETIYALIDECDNLTLSYSRNQSYVEALNQIWFIKATLIELRSCFQSGLLVECVPLLKSAEQKITSFPEWEQITLLRTLKEEVNTLSSSVLHSLHSLWIKFIEFQRDGSQLLVQKALKAEGHEVSLADIAEALKRFDFADKVIALNDKLKDPIVARILDMEHPVIVEVAYDDSVSSLNIVSNLDAASYTFDQLIENLSKFIKFINTTMPESISHPLAVDVSAIITTQLIDVTFQQSIPLALSEFPKFEVVLRQIKEFDKFLQKEKWTRSDELTDWVSRVPSVWYKKKCDSVLVLARQIVSEAMSSERKIVEKRGAIVSADALSDASRKRDTRRSFESKENQRSSDEYDWNEEWDDNDNGREEAIVPATSHATATAVTENVAAEDDDGWGFDESLDLSENEDVASGGAGSDPDDWNWGDEEVDRPEPVRPAKATTPVQAAKKPKGLMPRSTPARGSSLRKATARSPSPIISGLNETYVVTAVPQKILEVIQTLLCDANDLATKYKTSSIAPASKNLRSLVSYLLGAFRALAPLHYGDSFDSNLFLSNDCLYLSEQVSAMKDLGADAYLLMEMANRYGSQQETFVSS</sequence>
<protein>
    <submittedName>
        <fullName evidence="1">Uncharacterized protein</fullName>
    </submittedName>
</protein>
<evidence type="ECO:0000313" key="2">
    <source>
        <dbReference type="Proteomes" id="UP001489719"/>
    </source>
</evidence>